<accession>A0A835SCL4</accession>
<evidence type="ECO:0000256" key="8">
    <source>
        <dbReference type="PIRSR" id="PIRSR607745-1"/>
    </source>
</evidence>
<evidence type="ECO:0008006" key="12">
    <source>
        <dbReference type="Google" id="ProtNLM"/>
    </source>
</evidence>
<dbReference type="GO" id="GO:0005758">
    <property type="term" value="C:mitochondrial intermembrane space"/>
    <property type="evidence" value="ECO:0007669"/>
    <property type="project" value="UniProtKB-SubCell"/>
</dbReference>
<evidence type="ECO:0000256" key="7">
    <source>
        <dbReference type="ARBA" id="ARBA00023186"/>
    </source>
</evidence>
<sequence length="81" mass="8327">MGASGSKPEGAGPGPALPTPSPAPPGVPIGADGKPKKICCSCPDTKKLRDTCIAERGEEHVYCQALIEAHKACLRVEGFKV</sequence>
<evidence type="ECO:0000313" key="10">
    <source>
        <dbReference type="EMBL" id="KAG2424808.1"/>
    </source>
</evidence>
<evidence type="ECO:0000256" key="3">
    <source>
        <dbReference type="ARBA" id="ARBA00022723"/>
    </source>
</evidence>
<keyword evidence="3 8" id="KW-0479">Metal-binding</keyword>
<evidence type="ECO:0000256" key="1">
    <source>
        <dbReference type="ARBA" id="ARBA00004569"/>
    </source>
</evidence>
<reference evidence="10" key="1">
    <citation type="journal article" date="2020" name="bioRxiv">
        <title>Comparative genomics of Chlamydomonas.</title>
        <authorList>
            <person name="Craig R.J."/>
            <person name="Hasan A.R."/>
            <person name="Ness R.W."/>
            <person name="Keightley P.D."/>
        </authorList>
    </citation>
    <scope>NUCLEOTIDE SEQUENCE</scope>
    <source>
        <strain evidence="10">SAG 7.73</strain>
    </source>
</reference>
<keyword evidence="4 8" id="KW-0186">Copper</keyword>
<dbReference type="SUPFAM" id="SSF47072">
    <property type="entry name" value="Cysteine alpha-hairpin motif"/>
    <property type="match status" value="1"/>
</dbReference>
<protein>
    <recommendedName>
        <fullName evidence="12">Cytochrome c oxidase copper chaperone</fullName>
    </recommendedName>
</protein>
<name>A0A835SCL4_CHLIN</name>
<feature type="binding site" evidence="8">
    <location>
        <position position="39"/>
    </location>
    <ligand>
        <name>Cu cation</name>
        <dbReference type="ChEBI" id="CHEBI:23378"/>
    </ligand>
</feature>
<feature type="binding site" evidence="8">
    <location>
        <position position="40"/>
    </location>
    <ligand>
        <name>Cu cation</name>
        <dbReference type="ChEBI" id="CHEBI:23378"/>
    </ligand>
</feature>
<dbReference type="EMBL" id="JAEHOC010000061">
    <property type="protein sequence ID" value="KAG2424808.1"/>
    <property type="molecule type" value="Genomic_DNA"/>
</dbReference>
<dbReference type="AlphaFoldDB" id="A0A835SCL4"/>
<keyword evidence="5" id="KW-0496">Mitochondrion</keyword>
<comment type="caution">
    <text evidence="10">The sequence shown here is derived from an EMBL/GenBank/DDBJ whole genome shotgun (WGS) entry which is preliminary data.</text>
</comment>
<dbReference type="Pfam" id="PF05051">
    <property type="entry name" value="COX17"/>
    <property type="match status" value="1"/>
</dbReference>
<evidence type="ECO:0000256" key="6">
    <source>
        <dbReference type="ARBA" id="ARBA00023157"/>
    </source>
</evidence>
<dbReference type="GO" id="GO:0005507">
    <property type="term" value="F:copper ion binding"/>
    <property type="evidence" value="ECO:0007669"/>
    <property type="project" value="InterPro"/>
</dbReference>
<dbReference type="FunFam" id="1.10.287.1130:FF:000006">
    <property type="entry name" value="Cytochrome c oxidase copper chaperone"/>
    <property type="match status" value="1"/>
</dbReference>
<dbReference type="PANTHER" id="PTHR16719:SF0">
    <property type="entry name" value="CYTOCHROME C OXIDASE COPPER CHAPERONE"/>
    <property type="match status" value="1"/>
</dbReference>
<dbReference type="GO" id="GO:0016531">
    <property type="term" value="F:copper chaperone activity"/>
    <property type="evidence" value="ECO:0007669"/>
    <property type="project" value="InterPro"/>
</dbReference>
<dbReference type="InterPro" id="IPR007745">
    <property type="entry name" value="Cyt_c_oxidase_Cu-chaperone"/>
</dbReference>
<organism evidence="10 11">
    <name type="scientific">Chlamydomonas incerta</name>
    <dbReference type="NCBI Taxonomy" id="51695"/>
    <lineage>
        <taxon>Eukaryota</taxon>
        <taxon>Viridiplantae</taxon>
        <taxon>Chlorophyta</taxon>
        <taxon>core chlorophytes</taxon>
        <taxon>Chlorophyceae</taxon>
        <taxon>CS clade</taxon>
        <taxon>Chlamydomonadales</taxon>
        <taxon>Chlamydomonadaceae</taxon>
        <taxon>Chlamydomonas</taxon>
    </lineage>
</organism>
<feature type="region of interest" description="Disordered" evidence="9">
    <location>
        <begin position="1"/>
        <end position="30"/>
    </location>
</feature>
<keyword evidence="6" id="KW-1015">Disulfide bond</keyword>
<keyword evidence="7" id="KW-0143">Chaperone</keyword>
<dbReference type="OrthoDB" id="1915887at2759"/>
<evidence type="ECO:0000313" key="11">
    <source>
        <dbReference type="Proteomes" id="UP000650467"/>
    </source>
</evidence>
<keyword evidence="11" id="KW-1185">Reference proteome</keyword>
<dbReference type="Gene3D" id="1.10.287.1130">
    <property type="entry name" value="CytochromE C oxidase copper chaperone"/>
    <property type="match status" value="1"/>
</dbReference>
<proteinExistence type="inferred from homology"/>
<dbReference type="Proteomes" id="UP000650467">
    <property type="component" value="Unassembled WGS sequence"/>
</dbReference>
<evidence type="ECO:0000256" key="4">
    <source>
        <dbReference type="ARBA" id="ARBA00023008"/>
    </source>
</evidence>
<evidence type="ECO:0000256" key="9">
    <source>
        <dbReference type="SAM" id="MobiDB-lite"/>
    </source>
</evidence>
<dbReference type="InterPro" id="IPR009069">
    <property type="entry name" value="Cys_alpha_HP_mot_SF"/>
</dbReference>
<evidence type="ECO:0000256" key="2">
    <source>
        <dbReference type="ARBA" id="ARBA00009241"/>
    </source>
</evidence>
<feature type="compositionally biased region" description="Pro residues" evidence="9">
    <location>
        <begin position="15"/>
        <end position="27"/>
    </location>
</feature>
<dbReference type="PANTHER" id="PTHR16719">
    <property type="entry name" value="CYTOCHROME C OXIDASE COPPER CHAPERONE"/>
    <property type="match status" value="1"/>
</dbReference>
<comment type="similarity">
    <text evidence="2">Belongs to the COX17 family.</text>
</comment>
<evidence type="ECO:0000256" key="5">
    <source>
        <dbReference type="ARBA" id="ARBA00023128"/>
    </source>
</evidence>
<gene>
    <name evidence="10" type="ORF">HXX76_014230</name>
</gene>
<comment type="subcellular location">
    <subcellularLocation>
        <location evidence="1">Mitochondrion intermembrane space</location>
    </subcellularLocation>
</comment>